<dbReference type="Proteomes" id="UP000294865">
    <property type="component" value="Unassembled WGS sequence"/>
</dbReference>
<accession>A0A4R6C1V7</accession>
<protein>
    <submittedName>
        <fullName evidence="2">Oligosaccharide repeat unit polymerase</fullName>
    </submittedName>
</protein>
<sequence>MEWIRFVLIPFLYSLSNGTGDFDYLNPTSESLKYAINLMIFELIITYGFFYFLTTIFTKRKLTNFSIQNTRLKGSKFIYWIYIIFSFAVLLFIGIPQKIVRFLYIDIGNVQERIGDNDGTLQVLVQYIITSGSFILFILVTWIMYKRFNKHPNAIYYYVSLFVALFNVSIIVGERRTAQIYIAIVTIYILIQLFPKYKGKTIFYVLSLASLIIIFMSIYKFFGAFMTGSYIEAVSSSNKDIGFWSKTFQSYFFGPENVAASLEFGGANNLSLRQFLFDFFRSVFGINFFLDKNHLITSQIFNLQIYNGLQLTGHVISAVGYGVIYFGAIFSPVIACFNILVSFTLEILTKKTNSLELKFLFGYLLIRFCTNLYVNSPALIGFSSIILGTTGLVMLLAITLKKFGRKEFG</sequence>
<feature type="transmembrane region" description="Helical" evidence="1">
    <location>
        <begin position="34"/>
        <end position="57"/>
    </location>
</feature>
<feature type="transmembrane region" description="Helical" evidence="1">
    <location>
        <begin position="380"/>
        <end position="400"/>
    </location>
</feature>
<keyword evidence="1" id="KW-0812">Transmembrane</keyword>
<keyword evidence="1" id="KW-0472">Membrane</keyword>
<organism evidence="2 3">
    <name type="scientific">Macrococcoides canis</name>
    <dbReference type="NCBI Taxonomy" id="1855823"/>
    <lineage>
        <taxon>Bacteria</taxon>
        <taxon>Bacillati</taxon>
        <taxon>Bacillota</taxon>
        <taxon>Bacilli</taxon>
        <taxon>Bacillales</taxon>
        <taxon>Staphylococcaceae</taxon>
        <taxon>Macrococcoides</taxon>
    </lineage>
</organism>
<reference evidence="2 3" key="1">
    <citation type="submission" date="2019-01" db="EMBL/GenBank/DDBJ databases">
        <title>Draft genome sequences of Macrococcus caseolyticus, Macrococcus canis, Macrococcus bohemicus and Macrococcus goetzii.</title>
        <authorList>
            <person name="Mazhar S."/>
            <person name="Altermann E."/>
            <person name="Hill C."/>
            <person name="Mcauliffe O."/>
        </authorList>
    </citation>
    <scope>NUCLEOTIDE SEQUENCE [LARGE SCALE GENOMIC DNA]</scope>
    <source>
        <strain evidence="2 3">DPC7162</strain>
    </source>
</reference>
<feature type="transmembrane region" description="Helical" evidence="1">
    <location>
        <begin position="124"/>
        <end position="143"/>
    </location>
</feature>
<dbReference type="AlphaFoldDB" id="A0A4R6C1V7"/>
<gene>
    <name evidence="2" type="ORF">ETI04_10185</name>
</gene>
<feature type="transmembrane region" description="Helical" evidence="1">
    <location>
        <begin position="178"/>
        <end position="195"/>
    </location>
</feature>
<feature type="transmembrane region" description="Helical" evidence="1">
    <location>
        <begin position="77"/>
        <end position="95"/>
    </location>
</feature>
<feature type="transmembrane region" description="Helical" evidence="1">
    <location>
        <begin position="155"/>
        <end position="172"/>
    </location>
</feature>
<name>A0A4R6C1V7_9STAP</name>
<comment type="caution">
    <text evidence="2">The sequence shown here is derived from an EMBL/GenBank/DDBJ whole genome shotgun (WGS) entry which is preliminary data.</text>
</comment>
<proteinExistence type="predicted"/>
<dbReference type="EMBL" id="SDQG01000008">
    <property type="protein sequence ID" value="TDM15257.1"/>
    <property type="molecule type" value="Genomic_DNA"/>
</dbReference>
<feature type="transmembrane region" description="Helical" evidence="1">
    <location>
        <begin position="323"/>
        <end position="345"/>
    </location>
</feature>
<feature type="transmembrane region" description="Helical" evidence="1">
    <location>
        <begin position="202"/>
        <end position="222"/>
    </location>
</feature>
<evidence type="ECO:0000256" key="1">
    <source>
        <dbReference type="SAM" id="Phobius"/>
    </source>
</evidence>
<feature type="transmembrane region" description="Helical" evidence="1">
    <location>
        <begin position="357"/>
        <end position="374"/>
    </location>
</feature>
<evidence type="ECO:0000313" key="3">
    <source>
        <dbReference type="Proteomes" id="UP000294865"/>
    </source>
</evidence>
<evidence type="ECO:0000313" key="2">
    <source>
        <dbReference type="EMBL" id="TDM15257.1"/>
    </source>
</evidence>
<keyword evidence="1" id="KW-1133">Transmembrane helix</keyword>